<keyword evidence="3" id="KW-0201">Cytochrome c-type biogenesis</keyword>
<evidence type="ECO:0000259" key="6">
    <source>
        <dbReference type="PROSITE" id="PS51352"/>
    </source>
</evidence>
<keyword evidence="4" id="KW-1015">Disulfide bond</keyword>
<evidence type="ECO:0000313" key="8">
    <source>
        <dbReference type="Proteomes" id="UP000388235"/>
    </source>
</evidence>
<comment type="subcellular location">
    <subcellularLocation>
        <location evidence="1">Cell inner membrane</location>
        <topology evidence="1">Single-pass membrane protein</topology>
        <orientation evidence="1">Periplasmic side</orientation>
    </subcellularLocation>
</comment>
<accession>A0A5Q2QDV9</accession>
<dbReference type="InterPro" id="IPR013766">
    <property type="entry name" value="Thioredoxin_domain"/>
</dbReference>
<evidence type="ECO:0000256" key="4">
    <source>
        <dbReference type="ARBA" id="ARBA00023157"/>
    </source>
</evidence>
<dbReference type="GO" id="GO:0005886">
    <property type="term" value="C:plasma membrane"/>
    <property type="evidence" value="ECO:0007669"/>
    <property type="project" value="UniProtKB-SubCell"/>
</dbReference>
<dbReference type="Proteomes" id="UP000388235">
    <property type="component" value="Chromosome"/>
</dbReference>
<protein>
    <submittedName>
        <fullName evidence="7">DsbE family thiol:disulfide interchange protein</fullName>
    </submittedName>
</protein>
<dbReference type="EMBL" id="CP045871">
    <property type="protein sequence ID" value="QGG80040.1"/>
    <property type="molecule type" value="Genomic_DNA"/>
</dbReference>
<reference evidence="7 8" key="1">
    <citation type="submission" date="2019-11" db="EMBL/GenBank/DDBJ databases">
        <authorList>
            <person name="Khan S.A."/>
            <person name="Jeon C.O."/>
            <person name="Chun B.H."/>
        </authorList>
    </citation>
    <scope>NUCLEOTIDE SEQUENCE [LARGE SCALE GENOMIC DNA]</scope>
    <source>
        <strain evidence="7 8">IMCC 1097</strain>
    </source>
</reference>
<keyword evidence="8" id="KW-1185">Reference proteome</keyword>
<dbReference type="GO" id="GO:0017004">
    <property type="term" value="P:cytochrome complex assembly"/>
    <property type="evidence" value="ECO:0007669"/>
    <property type="project" value="UniProtKB-KW"/>
</dbReference>
<dbReference type="InterPro" id="IPR036249">
    <property type="entry name" value="Thioredoxin-like_sf"/>
</dbReference>
<dbReference type="PROSITE" id="PS51352">
    <property type="entry name" value="THIOREDOXIN_2"/>
    <property type="match status" value="1"/>
</dbReference>
<evidence type="ECO:0000256" key="1">
    <source>
        <dbReference type="ARBA" id="ARBA00004383"/>
    </source>
</evidence>
<keyword evidence="5" id="KW-0676">Redox-active center</keyword>
<comment type="similarity">
    <text evidence="2">Belongs to the thioredoxin family. DsbE subfamily.</text>
</comment>
<dbReference type="SUPFAM" id="SSF52833">
    <property type="entry name" value="Thioredoxin-like"/>
    <property type="match status" value="1"/>
</dbReference>
<feature type="domain" description="Thioredoxin" evidence="6">
    <location>
        <begin position="34"/>
        <end position="167"/>
    </location>
</feature>
<dbReference type="InterPro" id="IPR004799">
    <property type="entry name" value="Periplasmic_diS_OxRdtase_DsbE"/>
</dbReference>
<gene>
    <name evidence="7" type="ORF">GH975_05385</name>
</gene>
<name>A0A5Q2QDV9_9GAMM</name>
<dbReference type="InterPro" id="IPR013740">
    <property type="entry name" value="Redoxin"/>
</dbReference>
<dbReference type="GO" id="GO:0030288">
    <property type="term" value="C:outer membrane-bounded periplasmic space"/>
    <property type="evidence" value="ECO:0007669"/>
    <property type="project" value="InterPro"/>
</dbReference>
<organism evidence="7 8">
    <name type="scientific">Litorivicinus lipolyticus</name>
    <dbReference type="NCBI Taxonomy" id="418701"/>
    <lineage>
        <taxon>Bacteria</taxon>
        <taxon>Pseudomonadati</taxon>
        <taxon>Pseudomonadota</taxon>
        <taxon>Gammaproteobacteria</taxon>
        <taxon>Oceanospirillales</taxon>
        <taxon>Litorivicinaceae</taxon>
        <taxon>Litorivicinus</taxon>
    </lineage>
</organism>
<dbReference type="InterPro" id="IPR050553">
    <property type="entry name" value="Thioredoxin_ResA/DsbE_sf"/>
</dbReference>
<evidence type="ECO:0000256" key="5">
    <source>
        <dbReference type="ARBA" id="ARBA00023284"/>
    </source>
</evidence>
<dbReference type="PANTHER" id="PTHR42852">
    <property type="entry name" value="THIOL:DISULFIDE INTERCHANGE PROTEIN DSBE"/>
    <property type="match status" value="1"/>
</dbReference>
<dbReference type="NCBIfam" id="TIGR00385">
    <property type="entry name" value="dsbE"/>
    <property type="match status" value="1"/>
</dbReference>
<dbReference type="Gene3D" id="3.40.30.10">
    <property type="entry name" value="Glutaredoxin"/>
    <property type="match status" value="1"/>
</dbReference>
<dbReference type="RefSeq" id="WP_153713544.1">
    <property type="nucleotide sequence ID" value="NZ_CP045871.1"/>
</dbReference>
<dbReference type="KEGG" id="llp:GH975_05385"/>
<dbReference type="PANTHER" id="PTHR42852:SF6">
    <property type="entry name" value="THIOL:DISULFIDE INTERCHANGE PROTEIN DSBE"/>
    <property type="match status" value="1"/>
</dbReference>
<dbReference type="OrthoDB" id="9799347at2"/>
<evidence type="ECO:0000313" key="7">
    <source>
        <dbReference type="EMBL" id="QGG80040.1"/>
    </source>
</evidence>
<evidence type="ECO:0000256" key="3">
    <source>
        <dbReference type="ARBA" id="ARBA00022748"/>
    </source>
</evidence>
<dbReference type="Pfam" id="PF08534">
    <property type="entry name" value="Redoxin"/>
    <property type="match status" value="1"/>
</dbReference>
<sequence length="167" mass="18468">MKRLWFALPVVLALALGLLFERGLDLDPQAMPTALVSQPLPDLAVAVLGTDGMASPSTIQGPALINVWATWCIACVVEHPYLNFLAKSVPIYGLNYKDDNDKALQWLRDKGNPYRFNFADKDGQLGLEFGVTGAPETYLIDANGDIVLRHQGVMDAKVWERKFAAYF</sequence>
<dbReference type="AlphaFoldDB" id="A0A5Q2QDV9"/>
<proteinExistence type="inferred from homology"/>
<evidence type="ECO:0000256" key="2">
    <source>
        <dbReference type="ARBA" id="ARBA00007758"/>
    </source>
</evidence>
<dbReference type="GO" id="GO:0015036">
    <property type="term" value="F:disulfide oxidoreductase activity"/>
    <property type="evidence" value="ECO:0007669"/>
    <property type="project" value="InterPro"/>
</dbReference>